<protein>
    <submittedName>
        <fullName evidence="2">Uncharacterized protein</fullName>
    </submittedName>
</protein>
<dbReference type="EMBL" id="BPLQ01006375">
    <property type="protein sequence ID" value="GIY21982.1"/>
    <property type="molecule type" value="Genomic_DNA"/>
</dbReference>
<name>A0AAV4RKV3_9ARAC</name>
<comment type="caution">
    <text evidence="2">The sequence shown here is derived from an EMBL/GenBank/DDBJ whole genome shotgun (WGS) entry which is preliminary data.</text>
</comment>
<keyword evidence="3" id="KW-1185">Reference proteome</keyword>
<sequence length="138" mass="14972">MDPYKERAEVRRLSIAAPDILGVVVRKGARSSHPQALPSRHFPPPGIDKPFKPSLLNITIRLHGTAARLRSAIVFPIPEIQFPSGRSKTDDPAEPLMRRGGGWGALDPLSTKSGLDKFSFGGRPLSIKGVPTCAQWEG</sequence>
<gene>
    <name evidence="2" type="ORF">CDAR_440071</name>
</gene>
<evidence type="ECO:0000256" key="1">
    <source>
        <dbReference type="SAM" id="MobiDB-lite"/>
    </source>
</evidence>
<organism evidence="2 3">
    <name type="scientific">Caerostris darwini</name>
    <dbReference type="NCBI Taxonomy" id="1538125"/>
    <lineage>
        <taxon>Eukaryota</taxon>
        <taxon>Metazoa</taxon>
        <taxon>Ecdysozoa</taxon>
        <taxon>Arthropoda</taxon>
        <taxon>Chelicerata</taxon>
        <taxon>Arachnida</taxon>
        <taxon>Araneae</taxon>
        <taxon>Araneomorphae</taxon>
        <taxon>Entelegynae</taxon>
        <taxon>Araneoidea</taxon>
        <taxon>Araneidae</taxon>
        <taxon>Caerostris</taxon>
    </lineage>
</organism>
<evidence type="ECO:0000313" key="2">
    <source>
        <dbReference type="EMBL" id="GIY21982.1"/>
    </source>
</evidence>
<reference evidence="2 3" key="1">
    <citation type="submission" date="2021-06" db="EMBL/GenBank/DDBJ databases">
        <title>Caerostris darwini draft genome.</title>
        <authorList>
            <person name="Kono N."/>
            <person name="Arakawa K."/>
        </authorList>
    </citation>
    <scope>NUCLEOTIDE SEQUENCE [LARGE SCALE GENOMIC DNA]</scope>
</reference>
<dbReference type="AlphaFoldDB" id="A0AAV4RKV3"/>
<proteinExistence type="predicted"/>
<accession>A0AAV4RKV3</accession>
<dbReference type="Proteomes" id="UP001054837">
    <property type="component" value="Unassembled WGS sequence"/>
</dbReference>
<feature type="region of interest" description="Disordered" evidence="1">
    <location>
        <begin position="84"/>
        <end position="104"/>
    </location>
</feature>
<evidence type="ECO:0000313" key="3">
    <source>
        <dbReference type="Proteomes" id="UP001054837"/>
    </source>
</evidence>